<dbReference type="GO" id="GO:0005737">
    <property type="term" value="C:cytoplasm"/>
    <property type="evidence" value="ECO:0007669"/>
    <property type="project" value="UniProtKB-ARBA"/>
</dbReference>
<dbReference type="Gene3D" id="2.170.120.12">
    <property type="entry name" value="DNA-directed RNA polymerase, insert domain"/>
    <property type="match status" value="1"/>
</dbReference>
<dbReference type="Pfam" id="PF03118">
    <property type="entry name" value="RNA_pol_A_CTD"/>
    <property type="match status" value="1"/>
</dbReference>
<accession>A0A1L8CRD2</accession>
<name>A0A1L8CRD2_9PROT</name>
<dbReference type="RefSeq" id="WP_072660674.1">
    <property type="nucleotide sequence ID" value="NZ_BDFD01000030.1"/>
</dbReference>
<dbReference type="GO" id="GO:0000428">
    <property type="term" value="C:DNA-directed RNA polymerase complex"/>
    <property type="evidence" value="ECO:0007669"/>
    <property type="project" value="UniProtKB-KW"/>
</dbReference>
<proteinExistence type="inferred from homology"/>
<feature type="domain" description="DNA-directed RNA polymerase RpoA/D/Rpb3-type" evidence="12">
    <location>
        <begin position="19"/>
        <end position="226"/>
    </location>
</feature>
<keyword evidence="6 11" id="KW-0548">Nucleotidyltransferase</keyword>
<dbReference type="GO" id="GO:0046983">
    <property type="term" value="F:protein dimerization activity"/>
    <property type="evidence" value="ECO:0007669"/>
    <property type="project" value="InterPro"/>
</dbReference>
<dbReference type="AlphaFoldDB" id="A0A1L8CRD2"/>
<keyword evidence="7 11" id="KW-0804">Transcription</keyword>
<comment type="domain">
    <text evidence="11">The N-terminal domain is essential for RNAP assembly and basal transcription, whereas the C-terminal domain is involved in interaction with transcriptional regulators and with upstream promoter elements.</text>
</comment>
<dbReference type="SUPFAM" id="SSF55257">
    <property type="entry name" value="RBP11-like subunits of RNA polymerase"/>
    <property type="match status" value="1"/>
</dbReference>
<dbReference type="InterPro" id="IPR011773">
    <property type="entry name" value="DNA-dir_RpoA"/>
</dbReference>
<evidence type="ECO:0000256" key="5">
    <source>
        <dbReference type="ARBA" id="ARBA00022679"/>
    </source>
</evidence>
<dbReference type="SMART" id="SM00662">
    <property type="entry name" value="RPOLD"/>
    <property type="match status" value="1"/>
</dbReference>
<evidence type="ECO:0000259" key="12">
    <source>
        <dbReference type="SMART" id="SM00662"/>
    </source>
</evidence>
<dbReference type="GO" id="GO:0003677">
    <property type="term" value="F:DNA binding"/>
    <property type="evidence" value="ECO:0007669"/>
    <property type="project" value="UniProtKB-UniRule"/>
</dbReference>
<dbReference type="OrthoDB" id="5289974at2"/>
<dbReference type="GO" id="GO:0006351">
    <property type="term" value="P:DNA-templated transcription"/>
    <property type="evidence" value="ECO:0007669"/>
    <property type="project" value="UniProtKB-UniRule"/>
</dbReference>
<dbReference type="Pfam" id="PF01193">
    <property type="entry name" value="RNA_pol_L"/>
    <property type="match status" value="1"/>
</dbReference>
<evidence type="ECO:0000256" key="9">
    <source>
        <dbReference type="ARBA" id="ARBA00033070"/>
    </source>
</evidence>
<dbReference type="InterPro" id="IPR036603">
    <property type="entry name" value="RBP11-like"/>
</dbReference>
<evidence type="ECO:0000256" key="8">
    <source>
        <dbReference type="ARBA" id="ARBA00032524"/>
    </source>
</evidence>
<evidence type="ECO:0000256" key="7">
    <source>
        <dbReference type="ARBA" id="ARBA00023163"/>
    </source>
</evidence>
<dbReference type="NCBIfam" id="NF003513">
    <property type="entry name" value="PRK05182.1-2"/>
    <property type="match status" value="1"/>
</dbReference>
<comment type="caution">
    <text evidence="13">The sequence shown here is derived from an EMBL/GenBank/DDBJ whole genome shotgun (WGS) entry which is preliminary data.</text>
</comment>
<dbReference type="HAMAP" id="MF_00059">
    <property type="entry name" value="RNApol_bact_RpoA"/>
    <property type="match status" value="1"/>
</dbReference>
<dbReference type="NCBIfam" id="NF003519">
    <property type="entry name" value="PRK05182.2-5"/>
    <property type="match status" value="1"/>
</dbReference>
<dbReference type="Gene3D" id="3.30.1360.10">
    <property type="entry name" value="RNA polymerase, RBP11-like subunit"/>
    <property type="match status" value="1"/>
</dbReference>
<dbReference type="SUPFAM" id="SSF56553">
    <property type="entry name" value="Insert subdomain of RNA polymerase alpha subunit"/>
    <property type="match status" value="1"/>
</dbReference>
<comment type="subunit">
    <text evidence="11">Homodimer. The RNAP catalytic core consists of 2 alpha, 1 beta, 1 beta' and 1 omega subunit. When a sigma factor is associated with the core the holoenzyme is formed, which can initiate transcription.</text>
</comment>
<dbReference type="InterPro" id="IPR011263">
    <property type="entry name" value="DNA-dir_RNA_pol_RpoA/D/Rpb3"/>
</dbReference>
<organism evidence="13 14">
    <name type="scientific">Mariprofundus micogutta</name>
    <dbReference type="NCBI Taxonomy" id="1921010"/>
    <lineage>
        <taxon>Bacteria</taxon>
        <taxon>Pseudomonadati</taxon>
        <taxon>Pseudomonadota</taxon>
        <taxon>Candidatius Mariprofundia</taxon>
        <taxon>Mariprofundales</taxon>
        <taxon>Mariprofundaceae</taxon>
        <taxon>Mariprofundus</taxon>
    </lineage>
</organism>
<feature type="region of interest" description="Alpha N-terminal domain (alpha-NTD)" evidence="11">
    <location>
        <begin position="1"/>
        <end position="227"/>
    </location>
</feature>
<evidence type="ECO:0000256" key="10">
    <source>
        <dbReference type="ARBA" id="ARBA00048552"/>
    </source>
</evidence>
<evidence type="ECO:0000256" key="4">
    <source>
        <dbReference type="ARBA" id="ARBA00022478"/>
    </source>
</evidence>
<dbReference type="EC" id="2.7.7.6" evidence="2 11"/>
<comment type="function">
    <text evidence="11">DNA-dependent RNA polymerase catalyzes the transcription of DNA into RNA using the four ribonucleoside triphosphates as substrates.</text>
</comment>
<comment type="similarity">
    <text evidence="1 11">Belongs to the RNA polymerase alpha chain family.</text>
</comment>
<reference evidence="13 14" key="1">
    <citation type="journal article" date="2017" name="Arch. Microbiol.">
        <title>Mariprofundus micogutta sp. nov., a novel iron-oxidizing zetaproteobacterium isolated from a deep-sea hydrothermal field at the Bayonnaise knoll of the Izu-Ogasawara arc, and a description of Mariprofundales ord. nov. and Zetaproteobacteria classis nov.</title>
        <authorList>
            <person name="Makita H."/>
            <person name="Tanaka E."/>
            <person name="Mitsunobu S."/>
            <person name="Miyazaki M."/>
            <person name="Nunoura T."/>
            <person name="Uematsu K."/>
            <person name="Takaki Y."/>
            <person name="Nishi S."/>
            <person name="Shimamura S."/>
            <person name="Takai K."/>
        </authorList>
    </citation>
    <scope>NUCLEOTIDE SEQUENCE [LARGE SCALE GENOMIC DNA]</scope>
    <source>
        <strain evidence="13 14">ET2</strain>
    </source>
</reference>
<gene>
    <name evidence="11" type="primary">rpoA</name>
    <name evidence="13" type="ORF">MMIC_P2363</name>
</gene>
<dbReference type="Gene3D" id="1.10.150.20">
    <property type="entry name" value="5' to 3' exonuclease, C-terminal subdomain"/>
    <property type="match status" value="1"/>
</dbReference>
<feature type="region of interest" description="Alpha C-terminal domain (alpha-CTD)" evidence="11">
    <location>
        <begin position="242"/>
        <end position="325"/>
    </location>
</feature>
<dbReference type="InterPro" id="IPR036643">
    <property type="entry name" value="RNApol_insert_sf"/>
</dbReference>
<keyword evidence="5 11" id="KW-0808">Transferase</keyword>
<evidence type="ECO:0000313" key="13">
    <source>
        <dbReference type="EMBL" id="GAV21379.1"/>
    </source>
</evidence>
<protein>
    <recommendedName>
        <fullName evidence="3 11">DNA-directed RNA polymerase subunit alpha</fullName>
        <shortName evidence="11">RNAP subunit alpha</shortName>
        <ecNumber evidence="2 11">2.7.7.6</ecNumber>
    </recommendedName>
    <alternativeName>
        <fullName evidence="9 11">RNA polymerase subunit alpha</fullName>
    </alternativeName>
    <alternativeName>
        <fullName evidence="8 11">Transcriptase subunit alpha</fullName>
    </alternativeName>
</protein>
<evidence type="ECO:0000256" key="11">
    <source>
        <dbReference type="HAMAP-Rule" id="MF_00059"/>
    </source>
</evidence>
<dbReference type="SUPFAM" id="SSF47789">
    <property type="entry name" value="C-terminal domain of RNA polymerase alpha subunit"/>
    <property type="match status" value="1"/>
</dbReference>
<evidence type="ECO:0000256" key="2">
    <source>
        <dbReference type="ARBA" id="ARBA00012418"/>
    </source>
</evidence>
<keyword evidence="14" id="KW-1185">Reference proteome</keyword>
<comment type="catalytic activity">
    <reaction evidence="10 11">
        <text>RNA(n) + a ribonucleoside 5'-triphosphate = RNA(n+1) + diphosphate</text>
        <dbReference type="Rhea" id="RHEA:21248"/>
        <dbReference type="Rhea" id="RHEA-COMP:14527"/>
        <dbReference type="Rhea" id="RHEA-COMP:17342"/>
        <dbReference type="ChEBI" id="CHEBI:33019"/>
        <dbReference type="ChEBI" id="CHEBI:61557"/>
        <dbReference type="ChEBI" id="CHEBI:140395"/>
        <dbReference type="EC" id="2.7.7.6"/>
    </reaction>
</comment>
<dbReference type="Pfam" id="PF01000">
    <property type="entry name" value="RNA_pol_A_bac"/>
    <property type="match status" value="1"/>
</dbReference>
<keyword evidence="4 11" id="KW-0240">DNA-directed RNA polymerase</keyword>
<evidence type="ECO:0000256" key="6">
    <source>
        <dbReference type="ARBA" id="ARBA00022695"/>
    </source>
</evidence>
<dbReference type="CDD" id="cd06928">
    <property type="entry name" value="RNAP_alpha_NTD"/>
    <property type="match status" value="1"/>
</dbReference>
<dbReference type="GO" id="GO:0003899">
    <property type="term" value="F:DNA-directed RNA polymerase activity"/>
    <property type="evidence" value="ECO:0007669"/>
    <property type="project" value="UniProtKB-UniRule"/>
</dbReference>
<dbReference type="InterPro" id="IPR011260">
    <property type="entry name" value="RNAP_asu_C"/>
</dbReference>
<evidence type="ECO:0000313" key="14">
    <source>
        <dbReference type="Proteomes" id="UP000231632"/>
    </source>
</evidence>
<sequence length="325" mass="35662">MQLINPRNISIEEKVAGRSAKIVFEPLERGYGTTIGNSIRRMLLSSLPGVAVTSVIFDGVSHEYDTIKGVREDVMDIILTLKELDIRMEGDDAASITLDMKGPCVVTAGDIQCPAGLMVLNPELELAHLNDDGHLKVEALVEKGRGYDAASEREVEDRAVGSLLVDASFSPIRRVATRVEPARVGQRTDYDKLIMEIDTNGSLTPEEAINAAASILEAQLAVFVDFNAIGKGEEEVEVDNGLDDLLAQPIEHLDLSVRSMNCLKSDDVFRVGDLVQRSEQEMLRTPNFGRKSLNEIKEVLENMGLELGMELENWPPQDSADSLES</sequence>
<dbReference type="InterPro" id="IPR011262">
    <property type="entry name" value="DNA-dir_RNA_pol_insert"/>
</dbReference>
<evidence type="ECO:0000256" key="3">
    <source>
        <dbReference type="ARBA" id="ARBA00015972"/>
    </source>
</evidence>
<evidence type="ECO:0000256" key="1">
    <source>
        <dbReference type="ARBA" id="ARBA00007123"/>
    </source>
</evidence>
<dbReference type="Proteomes" id="UP000231632">
    <property type="component" value="Unassembled WGS sequence"/>
</dbReference>
<dbReference type="FunFam" id="1.10.150.20:FF:000001">
    <property type="entry name" value="DNA-directed RNA polymerase subunit alpha"/>
    <property type="match status" value="1"/>
</dbReference>
<dbReference type="STRING" id="1921010.MMIC_P2363"/>
<dbReference type="EMBL" id="BDFD01000030">
    <property type="protein sequence ID" value="GAV21379.1"/>
    <property type="molecule type" value="Genomic_DNA"/>
</dbReference>
<dbReference type="NCBIfam" id="TIGR02027">
    <property type="entry name" value="rpoA"/>
    <property type="match status" value="1"/>
</dbReference>
<dbReference type="FunFam" id="2.170.120.12:FF:000001">
    <property type="entry name" value="DNA-directed RNA polymerase subunit alpha"/>
    <property type="match status" value="1"/>
</dbReference>